<comment type="caution">
    <text evidence="2">The sequence shown here is derived from an EMBL/GenBank/DDBJ whole genome shotgun (WGS) entry which is preliminary data.</text>
</comment>
<keyword evidence="3" id="KW-1185">Reference proteome</keyword>
<gene>
    <name evidence="2" type="ORF">HK097_005871</name>
</gene>
<reference evidence="2" key="1">
    <citation type="submission" date="2020-05" db="EMBL/GenBank/DDBJ databases">
        <title>Phylogenomic resolution of chytrid fungi.</title>
        <authorList>
            <person name="Stajich J.E."/>
            <person name="Amses K."/>
            <person name="Simmons R."/>
            <person name="Seto K."/>
            <person name="Myers J."/>
            <person name="Bonds A."/>
            <person name="Quandt C.A."/>
            <person name="Barry K."/>
            <person name="Liu P."/>
            <person name="Grigoriev I."/>
            <person name="Longcore J.E."/>
            <person name="James T.Y."/>
        </authorList>
    </citation>
    <scope>NUCLEOTIDE SEQUENCE</scope>
    <source>
        <strain evidence="2">JEL0318</strain>
    </source>
</reference>
<proteinExistence type="predicted"/>
<dbReference type="AlphaFoldDB" id="A0AAD5RZV4"/>
<protein>
    <submittedName>
        <fullName evidence="2">Uncharacterized protein</fullName>
    </submittedName>
</protein>
<feature type="compositionally biased region" description="Basic and acidic residues" evidence="1">
    <location>
        <begin position="38"/>
        <end position="64"/>
    </location>
</feature>
<evidence type="ECO:0000313" key="2">
    <source>
        <dbReference type="EMBL" id="KAJ3028897.1"/>
    </source>
</evidence>
<accession>A0AAD5RZV4</accession>
<name>A0AAD5RZV4_9FUNG</name>
<feature type="compositionally biased region" description="Low complexity" evidence="1">
    <location>
        <begin position="1"/>
        <end position="19"/>
    </location>
</feature>
<sequence>TQLSPSHAKNASRRNSSSSETDTEAEMSEMSDGPDGEGGEKERDLVLGEQEEGRRLGIREDREGQYVVGRRRVRVG</sequence>
<feature type="compositionally biased region" description="Acidic residues" evidence="1">
    <location>
        <begin position="21"/>
        <end position="37"/>
    </location>
</feature>
<feature type="non-terminal residue" evidence="2">
    <location>
        <position position="1"/>
    </location>
</feature>
<organism evidence="2 3">
    <name type="scientific">Rhizophlyctis rosea</name>
    <dbReference type="NCBI Taxonomy" id="64517"/>
    <lineage>
        <taxon>Eukaryota</taxon>
        <taxon>Fungi</taxon>
        <taxon>Fungi incertae sedis</taxon>
        <taxon>Chytridiomycota</taxon>
        <taxon>Chytridiomycota incertae sedis</taxon>
        <taxon>Chytridiomycetes</taxon>
        <taxon>Rhizophlyctidales</taxon>
        <taxon>Rhizophlyctidaceae</taxon>
        <taxon>Rhizophlyctis</taxon>
    </lineage>
</organism>
<evidence type="ECO:0000313" key="3">
    <source>
        <dbReference type="Proteomes" id="UP001212841"/>
    </source>
</evidence>
<feature type="region of interest" description="Disordered" evidence="1">
    <location>
        <begin position="1"/>
        <end position="76"/>
    </location>
</feature>
<evidence type="ECO:0000256" key="1">
    <source>
        <dbReference type="SAM" id="MobiDB-lite"/>
    </source>
</evidence>
<dbReference type="EMBL" id="JADGJD010002757">
    <property type="protein sequence ID" value="KAJ3028897.1"/>
    <property type="molecule type" value="Genomic_DNA"/>
</dbReference>
<feature type="non-terminal residue" evidence="2">
    <location>
        <position position="76"/>
    </location>
</feature>
<dbReference type="Proteomes" id="UP001212841">
    <property type="component" value="Unassembled WGS sequence"/>
</dbReference>